<dbReference type="EMBL" id="BGZK01000775">
    <property type="protein sequence ID" value="GBP59961.1"/>
    <property type="molecule type" value="Genomic_DNA"/>
</dbReference>
<organism evidence="1 2">
    <name type="scientific">Eumeta variegata</name>
    <name type="common">Bagworm moth</name>
    <name type="synonym">Eumeta japonica</name>
    <dbReference type="NCBI Taxonomy" id="151549"/>
    <lineage>
        <taxon>Eukaryota</taxon>
        <taxon>Metazoa</taxon>
        <taxon>Ecdysozoa</taxon>
        <taxon>Arthropoda</taxon>
        <taxon>Hexapoda</taxon>
        <taxon>Insecta</taxon>
        <taxon>Pterygota</taxon>
        <taxon>Neoptera</taxon>
        <taxon>Endopterygota</taxon>
        <taxon>Lepidoptera</taxon>
        <taxon>Glossata</taxon>
        <taxon>Ditrysia</taxon>
        <taxon>Tineoidea</taxon>
        <taxon>Psychidae</taxon>
        <taxon>Oiketicinae</taxon>
        <taxon>Eumeta</taxon>
    </lineage>
</organism>
<evidence type="ECO:0000313" key="2">
    <source>
        <dbReference type="Proteomes" id="UP000299102"/>
    </source>
</evidence>
<reference evidence="1 2" key="1">
    <citation type="journal article" date="2019" name="Commun. Biol.">
        <title>The bagworm genome reveals a unique fibroin gene that provides high tensile strength.</title>
        <authorList>
            <person name="Kono N."/>
            <person name="Nakamura H."/>
            <person name="Ohtoshi R."/>
            <person name="Tomita M."/>
            <person name="Numata K."/>
            <person name="Arakawa K."/>
        </authorList>
    </citation>
    <scope>NUCLEOTIDE SEQUENCE [LARGE SCALE GENOMIC DNA]</scope>
</reference>
<name>A0A4C1X843_EUMVA</name>
<dbReference type="Proteomes" id="UP000299102">
    <property type="component" value="Unassembled WGS sequence"/>
</dbReference>
<keyword evidence="2" id="KW-1185">Reference proteome</keyword>
<proteinExistence type="predicted"/>
<accession>A0A4C1X843</accession>
<gene>
    <name evidence="1" type="ORF">EVAR_84461_1</name>
</gene>
<protein>
    <submittedName>
        <fullName evidence="1">Uncharacterized protein</fullName>
    </submittedName>
</protein>
<dbReference type="AlphaFoldDB" id="A0A4C1X843"/>
<comment type="caution">
    <text evidence="1">The sequence shown here is derived from an EMBL/GenBank/DDBJ whole genome shotgun (WGS) entry which is preliminary data.</text>
</comment>
<sequence>MGVQGQWAGESVCWAFGARLDAAGDRRRGDFGASQQKGGITITSLRNCIHKERRRGKTDWNEVQFVTRYALNASSKKNAVEKSQRHAVFAGGPPNRVLTV</sequence>
<evidence type="ECO:0000313" key="1">
    <source>
        <dbReference type="EMBL" id="GBP59961.1"/>
    </source>
</evidence>